<dbReference type="GO" id="GO:0005886">
    <property type="term" value="C:plasma membrane"/>
    <property type="evidence" value="ECO:0007669"/>
    <property type="project" value="UniProtKB-SubCell"/>
</dbReference>
<dbReference type="InterPro" id="IPR003838">
    <property type="entry name" value="ABC3_permease_C"/>
</dbReference>
<evidence type="ECO:0000256" key="4">
    <source>
        <dbReference type="ARBA" id="ARBA00022989"/>
    </source>
</evidence>
<reference evidence="11 12" key="1">
    <citation type="submission" date="2019-10" db="EMBL/GenBank/DDBJ databases">
        <title>Genomic analysis of Raineyella sp. CBA3103.</title>
        <authorList>
            <person name="Roh S.W."/>
        </authorList>
    </citation>
    <scope>NUCLEOTIDE SEQUENCE [LARGE SCALE GENOMIC DNA]</scope>
    <source>
        <strain evidence="11 12">CBA3103</strain>
    </source>
</reference>
<proteinExistence type="inferred from homology"/>
<keyword evidence="4 8" id="KW-1133">Transmembrane helix</keyword>
<dbReference type="Pfam" id="PF12704">
    <property type="entry name" value="MacB_PCD"/>
    <property type="match status" value="1"/>
</dbReference>
<keyword evidence="5 8" id="KW-0472">Membrane</keyword>
<feature type="transmembrane region" description="Helical" evidence="8">
    <location>
        <begin position="320"/>
        <end position="341"/>
    </location>
</feature>
<dbReference type="KEGG" id="rain:Rai3103_08815"/>
<comment type="similarity">
    <text evidence="6">Belongs to the ABC-4 integral membrane protein family.</text>
</comment>
<evidence type="ECO:0000256" key="5">
    <source>
        <dbReference type="ARBA" id="ARBA00023136"/>
    </source>
</evidence>
<evidence type="ECO:0000259" key="9">
    <source>
        <dbReference type="Pfam" id="PF02687"/>
    </source>
</evidence>
<accession>A0A5Q2FHE6</accession>
<keyword evidence="12" id="KW-1185">Reference proteome</keyword>
<organism evidence="11 12">
    <name type="scientific">Raineyella fluvialis</name>
    <dbReference type="NCBI Taxonomy" id="2662261"/>
    <lineage>
        <taxon>Bacteria</taxon>
        <taxon>Bacillati</taxon>
        <taxon>Actinomycetota</taxon>
        <taxon>Actinomycetes</taxon>
        <taxon>Propionibacteriales</taxon>
        <taxon>Propionibacteriaceae</taxon>
        <taxon>Raineyella</taxon>
    </lineage>
</organism>
<evidence type="ECO:0000256" key="3">
    <source>
        <dbReference type="ARBA" id="ARBA00022692"/>
    </source>
</evidence>
<dbReference type="AlphaFoldDB" id="A0A5Q2FHE6"/>
<feature type="transmembrane region" description="Helical" evidence="8">
    <location>
        <begin position="17"/>
        <end position="41"/>
    </location>
</feature>
<dbReference type="InterPro" id="IPR025857">
    <property type="entry name" value="MacB_PCD"/>
</dbReference>
<keyword evidence="2" id="KW-1003">Cell membrane</keyword>
<evidence type="ECO:0000313" key="11">
    <source>
        <dbReference type="EMBL" id="QGF23756.1"/>
    </source>
</evidence>
<sequence length="498" mass="48760">MFGLTVRRELFRRRKETIIIALGMAVATALLIVLSGVSAGIRNGQSQVLQSLYGVGTDITVSQVAAPGSAATPGQRFDFNRDQGSTQNGTTTLQSSRLETSRGSATLDAATVDTVRGVSGVSAATGVLTLNLMNFSGQLPSGAASATAQRPAATQQEGAAGGFGGGSFGFQQTSVSGIDPASAQLGPLASATITDGRALAASDGTDPVAVISSTYASTQSLGVGSTITIGTTAVKVVGIATSGSTTLSDIYLPLGYAQTASGEVGKVNEVYVRVTSADQVDSTATALRAALPSATVSTQADLASSVSGSLASAAKLTEGLGQWVSVATLVLAFLLAMLFTLSGVNRRTRELGTLKAIGWSNKRVVGQITGEAAVRAAIGGLVGIPLGVGVVEVLNAVGITLSGSAGLGLGRPGGEGGMGGVPSVAAGVAGAAASAAGRIGGAVGDSAAGVQVVLHSPLQVSVLGLGLAAAVVGGLLAGLVGGSRAARLSPAVALRSMD</sequence>
<comment type="subcellular location">
    <subcellularLocation>
        <location evidence="1">Cell membrane</location>
        <topology evidence="1">Multi-pass membrane protein</topology>
    </subcellularLocation>
</comment>
<dbReference type="GO" id="GO:0022857">
    <property type="term" value="F:transmembrane transporter activity"/>
    <property type="evidence" value="ECO:0007669"/>
    <property type="project" value="TreeGrafter"/>
</dbReference>
<feature type="transmembrane region" description="Helical" evidence="8">
    <location>
        <begin position="460"/>
        <end position="480"/>
    </location>
</feature>
<feature type="domain" description="ABC3 transporter permease C-terminal" evidence="9">
    <location>
        <begin position="324"/>
        <end position="394"/>
    </location>
</feature>
<name>A0A5Q2FHE6_9ACTN</name>
<dbReference type="InterPro" id="IPR050250">
    <property type="entry name" value="Macrolide_Exporter_MacB"/>
</dbReference>
<feature type="domain" description="MacB-like periplasmic core" evidence="10">
    <location>
        <begin position="17"/>
        <end position="289"/>
    </location>
</feature>
<evidence type="ECO:0000259" key="10">
    <source>
        <dbReference type="Pfam" id="PF12704"/>
    </source>
</evidence>
<dbReference type="EMBL" id="CP045725">
    <property type="protein sequence ID" value="QGF23756.1"/>
    <property type="molecule type" value="Genomic_DNA"/>
</dbReference>
<dbReference type="Pfam" id="PF02687">
    <property type="entry name" value="FtsX"/>
    <property type="match status" value="1"/>
</dbReference>
<evidence type="ECO:0000313" key="12">
    <source>
        <dbReference type="Proteomes" id="UP000386847"/>
    </source>
</evidence>
<feature type="compositionally biased region" description="Polar residues" evidence="7">
    <location>
        <begin position="82"/>
        <end position="102"/>
    </location>
</feature>
<evidence type="ECO:0000256" key="7">
    <source>
        <dbReference type="SAM" id="MobiDB-lite"/>
    </source>
</evidence>
<dbReference type="Proteomes" id="UP000386847">
    <property type="component" value="Chromosome"/>
</dbReference>
<keyword evidence="3 8" id="KW-0812">Transmembrane</keyword>
<gene>
    <name evidence="11" type="ORF">Rai3103_08815</name>
</gene>
<evidence type="ECO:0000256" key="6">
    <source>
        <dbReference type="ARBA" id="ARBA00038076"/>
    </source>
</evidence>
<feature type="region of interest" description="Disordered" evidence="7">
    <location>
        <begin position="70"/>
        <end position="102"/>
    </location>
</feature>
<evidence type="ECO:0000256" key="8">
    <source>
        <dbReference type="SAM" id="Phobius"/>
    </source>
</evidence>
<protein>
    <submittedName>
        <fullName evidence="11">FtsX-like permease family protein</fullName>
    </submittedName>
</protein>
<evidence type="ECO:0000256" key="2">
    <source>
        <dbReference type="ARBA" id="ARBA00022475"/>
    </source>
</evidence>
<dbReference type="PANTHER" id="PTHR30572">
    <property type="entry name" value="MEMBRANE COMPONENT OF TRANSPORTER-RELATED"/>
    <property type="match status" value="1"/>
</dbReference>
<dbReference type="RefSeq" id="WP_153572286.1">
    <property type="nucleotide sequence ID" value="NZ_CP045725.1"/>
</dbReference>
<dbReference type="PANTHER" id="PTHR30572:SF4">
    <property type="entry name" value="ABC TRANSPORTER PERMEASE YTRF"/>
    <property type="match status" value="1"/>
</dbReference>
<evidence type="ECO:0000256" key="1">
    <source>
        <dbReference type="ARBA" id="ARBA00004651"/>
    </source>
</evidence>